<dbReference type="RefSeq" id="WP_008597194.1">
    <property type="nucleotide sequence ID" value="NZ_AMRM01000012.1"/>
</dbReference>
<comment type="caution">
    <text evidence="4">The sequence shown here is derived from an EMBL/GenBank/DDBJ whole genome shotgun (WGS) entry which is preliminary data.</text>
</comment>
<comment type="function">
    <text evidence="1">Involved in peptidolytic degradation of cyclic heptapeptide hepatotoxin microcystin (MC).</text>
</comment>
<gene>
    <name evidence="4" type="ORF">NA2_12089</name>
</gene>
<protein>
    <recommendedName>
        <fullName evidence="1">Microcystinase C</fullName>
        <shortName evidence="1">MlrC</shortName>
    </recommendedName>
</protein>
<dbReference type="EMBL" id="AMRM01000012">
    <property type="protein sequence ID" value="EKF18636.1"/>
    <property type="molecule type" value="Genomic_DNA"/>
</dbReference>
<evidence type="ECO:0000313" key="5">
    <source>
        <dbReference type="Proteomes" id="UP000006786"/>
    </source>
</evidence>
<feature type="domain" description="Microcystin LR degradation protein MlrC N-terminal" evidence="3">
    <location>
        <begin position="4"/>
        <end position="289"/>
    </location>
</feature>
<dbReference type="Pfam" id="PF07171">
    <property type="entry name" value="MlrC_C"/>
    <property type="match status" value="1"/>
</dbReference>
<dbReference type="STRING" id="391937.NA2_12089"/>
<evidence type="ECO:0000259" key="3">
    <source>
        <dbReference type="Pfam" id="PF07364"/>
    </source>
</evidence>
<comment type="similarity">
    <text evidence="1">Belongs to the peptidase M81 family.</text>
</comment>
<dbReference type="InterPro" id="IPR009197">
    <property type="entry name" value="MlrC"/>
</dbReference>
<dbReference type="InterPro" id="IPR010799">
    <property type="entry name" value="MlrC_C"/>
</dbReference>
<comment type="cofactor">
    <cofactor evidence="1">
        <name>Zn(2+)</name>
        <dbReference type="ChEBI" id="CHEBI:29105"/>
    </cofactor>
    <text evidence="1">Binds 1 zinc ion per subunit.</text>
</comment>
<dbReference type="Pfam" id="PF07364">
    <property type="entry name" value="DUF1485"/>
    <property type="match status" value="1"/>
</dbReference>
<proteinExistence type="inferred from homology"/>
<keyword evidence="1" id="KW-0482">Metalloprotease</keyword>
<name>K2M973_9HYPH</name>
<keyword evidence="1" id="KW-0378">Hydrolase</keyword>
<reference evidence="4 5" key="1">
    <citation type="journal article" date="2012" name="J. Bacteriol.">
        <title>Genome Sequence of Nitratireductor pacificus Type Strain pht-3B.</title>
        <authorList>
            <person name="Lai Q."/>
            <person name="Li G."/>
            <person name="Shao Z."/>
        </authorList>
    </citation>
    <scope>NUCLEOTIDE SEQUENCE [LARGE SCALE GENOMIC DNA]</scope>
    <source>
        <strain evidence="5">pht-3B</strain>
    </source>
</reference>
<evidence type="ECO:0000256" key="1">
    <source>
        <dbReference type="PIRNR" id="PIRNR012702"/>
    </source>
</evidence>
<dbReference type="InterPro" id="IPR015995">
    <property type="entry name" value="MlrC_N"/>
</dbReference>
<dbReference type="Proteomes" id="UP000006786">
    <property type="component" value="Unassembled WGS sequence"/>
</dbReference>
<keyword evidence="1" id="KW-0645">Protease</keyword>
<organism evidence="4 5">
    <name type="scientific">Nitratireductor pacificus pht-3B</name>
    <dbReference type="NCBI Taxonomy" id="391937"/>
    <lineage>
        <taxon>Bacteria</taxon>
        <taxon>Pseudomonadati</taxon>
        <taxon>Pseudomonadota</taxon>
        <taxon>Alphaproteobacteria</taxon>
        <taxon>Hyphomicrobiales</taxon>
        <taxon>Phyllobacteriaceae</taxon>
        <taxon>Nitratireductor</taxon>
    </lineage>
</organism>
<dbReference type="GO" id="GO:0008237">
    <property type="term" value="F:metallopeptidase activity"/>
    <property type="evidence" value="ECO:0007669"/>
    <property type="project" value="UniProtKB-KW"/>
</dbReference>
<dbReference type="PIRSF" id="PIRSF012702">
    <property type="entry name" value="UCP012702"/>
    <property type="match status" value="1"/>
</dbReference>
<dbReference type="eggNOG" id="COG5476">
    <property type="taxonomic scope" value="Bacteria"/>
</dbReference>
<keyword evidence="1" id="KW-0479">Metal-binding</keyword>
<dbReference type="PATRIC" id="fig|391937.3.peg.2484"/>
<dbReference type="OrthoDB" id="9782658at2"/>
<keyword evidence="5" id="KW-1185">Reference proteome</keyword>
<accession>K2M973</accession>
<feature type="domain" description="Microcystin LR degradation protein MlrC C-terminal" evidence="2">
    <location>
        <begin position="299"/>
        <end position="471"/>
    </location>
</feature>
<dbReference type="GO" id="GO:0046872">
    <property type="term" value="F:metal ion binding"/>
    <property type="evidence" value="ECO:0007669"/>
    <property type="project" value="UniProtKB-KW"/>
</dbReference>
<sequence>MRNILIVECMQEISSFNPVPSEYENFEIERGGALFGQRGKNTAIGGALSVFEGAEGIGIVPTFAARAGSAGLLSAAGWSRLSGELLAAVGERIDEVDGIYVSLHGAMGADGELDPEGHLLAEIRKMAGPDKPIVISLDLHGILTDRMIRQADAMAIYHTYPHVDFADTGARAARLLLDLMQGGRRPTIARAVIPALVRGDELITRTGCYGDLIRECQRLEREGRALAAGIMIGNPFTDVPELCSQVIVITDDDPDTAAAEAERLASEFWPMRHRMQGKLIALDRAIAQARTIEGTVCFTDAADATSSGATGDSNSILRALRDAGYPKRVLAQIVDPAAAEAAHRAGVGATIEVTLGGAMDPERFQPMPVKAQVKLLSDGSGRLETMRLALDAGPTAVLAFDNVTVVVMSRSVSLFDRAMYFANGLNPVDFDLVVVKSPHTEYAMYDQWVEKNFNIDAPGATSADIRQLGHTICARPMFPLDDIDGFVAQANLYHRH</sequence>
<dbReference type="GO" id="GO:0006508">
    <property type="term" value="P:proteolysis"/>
    <property type="evidence" value="ECO:0007669"/>
    <property type="project" value="UniProtKB-KW"/>
</dbReference>
<evidence type="ECO:0000313" key="4">
    <source>
        <dbReference type="EMBL" id="EKF18636.1"/>
    </source>
</evidence>
<dbReference type="AlphaFoldDB" id="K2M973"/>
<evidence type="ECO:0000259" key="2">
    <source>
        <dbReference type="Pfam" id="PF07171"/>
    </source>
</evidence>